<dbReference type="SMART" id="SM00244">
    <property type="entry name" value="PHB"/>
    <property type="match status" value="1"/>
</dbReference>
<dbReference type="OrthoDB" id="9812991at2"/>
<dbReference type="GO" id="GO:0008233">
    <property type="term" value="F:peptidase activity"/>
    <property type="evidence" value="ECO:0007669"/>
    <property type="project" value="UniProtKB-KW"/>
</dbReference>
<evidence type="ECO:0000256" key="1">
    <source>
        <dbReference type="ARBA" id="ARBA00004167"/>
    </source>
</evidence>
<evidence type="ECO:0000256" key="5">
    <source>
        <dbReference type="ARBA" id="ARBA00023136"/>
    </source>
</evidence>
<dbReference type="InterPro" id="IPR010200">
    <property type="entry name" value="HflC"/>
</dbReference>
<dbReference type="GO" id="GO:0006508">
    <property type="term" value="P:proteolysis"/>
    <property type="evidence" value="ECO:0007669"/>
    <property type="project" value="UniProtKB-KW"/>
</dbReference>
<dbReference type="AlphaFoldDB" id="A0A1I1IL69"/>
<proteinExistence type="inferred from homology"/>
<dbReference type="PANTHER" id="PTHR42911:SF1">
    <property type="entry name" value="MODULATOR OF FTSH PROTEASE HFLC"/>
    <property type="match status" value="1"/>
</dbReference>
<protein>
    <recommendedName>
        <fullName evidence="6">Protein HflC</fullName>
    </recommendedName>
</protein>
<dbReference type="NCBIfam" id="TIGR01932">
    <property type="entry name" value="hflC"/>
    <property type="match status" value="1"/>
</dbReference>
<dbReference type="PANTHER" id="PTHR42911">
    <property type="entry name" value="MODULATOR OF FTSH PROTEASE HFLC"/>
    <property type="match status" value="1"/>
</dbReference>
<comment type="subcellular location">
    <subcellularLocation>
        <location evidence="1">Membrane</location>
        <topology evidence="1">Single-pass membrane protein</topology>
    </subcellularLocation>
</comment>
<keyword evidence="8" id="KW-0378">Hydrolase</keyword>
<comment type="similarity">
    <text evidence="2 6">Belongs to the band 7/mec-2 family. HflC subfamily.</text>
</comment>
<dbReference type="InterPro" id="IPR036013">
    <property type="entry name" value="Band_7/SPFH_dom_sf"/>
</dbReference>
<dbReference type="Pfam" id="PF01145">
    <property type="entry name" value="Band_7"/>
    <property type="match status" value="1"/>
</dbReference>
<dbReference type="CDD" id="cd03405">
    <property type="entry name" value="SPFH_HflC"/>
    <property type="match status" value="1"/>
</dbReference>
<evidence type="ECO:0000256" key="2">
    <source>
        <dbReference type="ARBA" id="ARBA00007862"/>
    </source>
</evidence>
<organism evidence="8 9">
    <name type="scientific">Kushneria avicenniae</name>
    <dbReference type="NCBI Taxonomy" id="402385"/>
    <lineage>
        <taxon>Bacteria</taxon>
        <taxon>Pseudomonadati</taxon>
        <taxon>Pseudomonadota</taxon>
        <taxon>Gammaproteobacteria</taxon>
        <taxon>Oceanospirillales</taxon>
        <taxon>Halomonadaceae</taxon>
        <taxon>Kushneria</taxon>
    </lineage>
</organism>
<keyword evidence="8" id="KW-0645">Protease</keyword>
<keyword evidence="9" id="KW-1185">Reference proteome</keyword>
<keyword evidence="5" id="KW-0472">Membrane</keyword>
<keyword evidence="4" id="KW-1133">Transmembrane helix</keyword>
<dbReference type="RefSeq" id="WP_090131732.1">
    <property type="nucleotide sequence ID" value="NZ_FOLY01000002.1"/>
</dbReference>
<comment type="function">
    <text evidence="6">HflC and HflK could regulate a protease.</text>
</comment>
<name>A0A1I1IL69_9GAMM</name>
<gene>
    <name evidence="8" type="ORF">SAMN05421848_1205</name>
</gene>
<evidence type="ECO:0000256" key="4">
    <source>
        <dbReference type="ARBA" id="ARBA00022989"/>
    </source>
</evidence>
<dbReference type="STRING" id="402385.SAMN05421848_1205"/>
<evidence type="ECO:0000256" key="3">
    <source>
        <dbReference type="ARBA" id="ARBA00022692"/>
    </source>
</evidence>
<evidence type="ECO:0000256" key="6">
    <source>
        <dbReference type="PIRNR" id="PIRNR005651"/>
    </source>
</evidence>
<dbReference type="EMBL" id="FOLY01000002">
    <property type="protein sequence ID" value="SFC34988.1"/>
    <property type="molecule type" value="Genomic_DNA"/>
</dbReference>
<dbReference type="InterPro" id="IPR001107">
    <property type="entry name" value="Band_7"/>
</dbReference>
<evidence type="ECO:0000313" key="8">
    <source>
        <dbReference type="EMBL" id="SFC34988.1"/>
    </source>
</evidence>
<sequence>MFNNRALVLVIVLGILAWVGSASLYTVNETERGIKLRFGEIIENDIQPGLHFKWPILNTVRIFDTRVLSVDASATRYLTSDSKAVIVDSFVKWQIIDPGQYYEATRGNEQAAERLIAPRTDEALRNKFGQTTLTQIVRERPATQSDNQDVVKKVQEENSDVATERDELMVDPISQLDQAMRRELGVRILDIRVKRIELPNEVTQAVYERMNSQREQAARGYRAEGTRQAEEIRADADRQREELLAGGRQIAETTRGEGDAAAAAIYSAAYQQNAGFFDFYRTLQAYRESFKGQNDLMVLSPASNQFLQLFKQGNGDAAASTAP</sequence>
<accession>A0A1I1IL69</accession>
<dbReference type="GO" id="GO:0016020">
    <property type="term" value="C:membrane"/>
    <property type="evidence" value="ECO:0007669"/>
    <property type="project" value="UniProtKB-SubCell"/>
</dbReference>
<dbReference type="PIRSF" id="PIRSF005651">
    <property type="entry name" value="HflC"/>
    <property type="match status" value="1"/>
</dbReference>
<dbReference type="Proteomes" id="UP000199046">
    <property type="component" value="Unassembled WGS sequence"/>
</dbReference>
<dbReference type="SUPFAM" id="SSF117892">
    <property type="entry name" value="Band 7/SPFH domain"/>
    <property type="match status" value="1"/>
</dbReference>
<evidence type="ECO:0000259" key="7">
    <source>
        <dbReference type="SMART" id="SM00244"/>
    </source>
</evidence>
<dbReference type="Gene3D" id="3.30.479.30">
    <property type="entry name" value="Band 7 domain"/>
    <property type="match status" value="1"/>
</dbReference>
<reference evidence="9" key="1">
    <citation type="submission" date="2016-10" db="EMBL/GenBank/DDBJ databases">
        <authorList>
            <person name="Varghese N."/>
            <person name="Submissions S."/>
        </authorList>
    </citation>
    <scope>NUCLEOTIDE SEQUENCE [LARGE SCALE GENOMIC DNA]</scope>
    <source>
        <strain evidence="9">DSM 23439</strain>
    </source>
</reference>
<evidence type="ECO:0000313" key="9">
    <source>
        <dbReference type="Proteomes" id="UP000199046"/>
    </source>
</evidence>
<keyword evidence="3" id="KW-0812">Transmembrane</keyword>
<feature type="domain" description="Band 7" evidence="7">
    <location>
        <begin position="22"/>
        <end position="210"/>
    </location>
</feature>